<proteinExistence type="predicted"/>
<evidence type="ECO:0000256" key="2">
    <source>
        <dbReference type="ARBA" id="ARBA00022771"/>
    </source>
</evidence>
<evidence type="ECO:0000313" key="6">
    <source>
        <dbReference type="EMBL" id="OIT01142.1"/>
    </source>
</evidence>
<dbReference type="OMA" id="KCRFLAR"/>
<evidence type="ECO:0000259" key="5">
    <source>
        <dbReference type="PROSITE" id="PS51999"/>
    </source>
</evidence>
<dbReference type="EMBL" id="MJEQ01037189">
    <property type="protein sequence ID" value="OIT01142.1"/>
    <property type="molecule type" value="Genomic_DNA"/>
</dbReference>
<name>A0A1J6I814_NICAT</name>
<evidence type="ECO:0000256" key="4">
    <source>
        <dbReference type="PROSITE-ProRule" id="PRU01343"/>
    </source>
</evidence>
<gene>
    <name evidence="6" type="ORF">A4A49_52828</name>
</gene>
<reference evidence="6" key="1">
    <citation type="submission" date="2016-11" db="EMBL/GenBank/DDBJ databases">
        <title>The genome of Nicotiana attenuata.</title>
        <authorList>
            <person name="Xu S."/>
            <person name="Brockmoeller T."/>
            <person name="Gaquerel E."/>
            <person name="Navarro A."/>
            <person name="Kuhl H."/>
            <person name="Gase K."/>
            <person name="Ling Z."/>
            <person name="Zhou W."/>
            <person name="Kreitzer C."/>
            <person name="Stanke M."/>
            <person name="Tang H."/>
            <person name="Lyons E."/>
            <person name="Pandey P."/>
            <person name="Pandey S.P."/>
            <person name="Timmermann B."/>
            <person name="Baldwin I.T."/>
        </authorList>
    </citation>
    <scope>NUCLEOTIDE SEQUENCE [LARGE SCALE GENOMIC DNA]</scope>
    <source>
        <strain evidence="6">UT</strain>
    </source>
</reference>
<accession>A0A1J6I814</accession>
<dbReference type="PANTHER" id="PTHR33248">
    <property type="entry name" value="ZINC ION-BINDING PROTEIN"/>
    <property type="match status" value="1"/>
</dbReference>
<evidence type="ECO:0000256" key="1">
    <source>
        <dbReference type="ARBA" id="ARBA00022723"/>
    </source>
</evidence>
<keyword evidence="3" id="KW-0862">Zinc</keyword>
<dbReference type="Gramene" id="OIT01142">
    <property type="protein sequence ID" value="OIT01142"/>
    <property type="gene ID" value="A4A49_52828"/>
</dbReference>
<feature type="domain" description="GRF-type" evidence="5">
    <location>
        <begin position="18"/>
        <end position="59"/>
    </location>
</feature>
<dbReference type="Pfam" id="PF06839">
    <property type="entry name" value="Zn_ribbon_GRF"/>
    <property type="match status" value="1"/>
</dbReference>
<keyword evidence="1" id="KW-0479">Metal-binding</keyword>
<keyword evidence="7" id="KW-1185">Reference proteome</keyword>
<organism evidence="6 7">
    <name type="scientific">Nicotiana attenuata</name>
    <name type="common">Coyote tobacco</name>
    <dbReference type="NCBI Taxonomy" id="49451"/>
    <lineage>
        <taxon>Eukaryota</taxon>
        <taxon>Viridiplantae</taxon>
        <taxon>Streptophyta</taxon>
        <taxon>Embryophyta</taxon>
        <taxon>Tracheophyta</taxon>
        <taxon>Spermatophyta</taxon>
        <taxon>Magnoliopsida</taxon>
        <taxon>eudicotyledons</taxon>
        <taxon>Gunneridae</taxon>
        <taxon>Pentapetalae</taxon>
        <taxon>asterids</taxon>
        <taxon>lamiids</taxon>
        <taxon>Solanales</taxon>
        <taxon>Solanaceae</taxon>
        <taxon>Nicotianoideae</taxon>
        <taxon>Nicotianeae</taxon>
        <taxon>Nicotiana</taxon>
    </lineage>
</organism>
<dbReference type="InterPro" id="IPR010666">
    <property type="entry name" value="Znf_GRF"/>
</dbReference>
<comment type="caution">
    <text evidence="6">The sequence shown here is derived from an EMBL/GenBank/DDBJ whole genome shotgun (WGS) entry which is preliminary data.</text>
</comment>
<sequence>MAESSSISSRDVGDARVCYCGLVANQFTATTPMNGGRRFYKCPRYESNGCRYWEWRDEELSPHVSMFIHKQKITVDALRQERNKFRKMVDDMVGSKAGNLNNVSALEEKVSNLELKLKQ</sequence>
<evidence type="ECO:0000313" key="7">
    <source>
        <dbReference type="Proteomes" id="UP000187609"/>
    </source>
</evidence>
<dbReference type="Proteomes" id="UP000187609">
    <property type="component" value="Unassembled WGS sequence"/>
</dbReference>
<dbReference type="PROSITE" id="PS51999">
    <property type="entry name" value="ZF_GRF"/>
    <property type="match status" value="1"/>
</dbReference>
<protein>
    <recommendedName>
        <fullName evidence="5">GRF-type domain-containing protein</fullName>
    </recommendedName>
</protein>
<keyword evidence="2 4" id="KW-0863">Zinc-finger</keyword>
<dbReference type="SMR" id="A0A1J6I814"/>
<dbReference type="GO" id="GO:0008270">
    <property type="term" value="F:zinc ion binding"/>
    <property type="evidence" value="ECO:0007669"/>
    <property type="project" value="UniProtKB-KW"/>
</dbReference>
<evidence type="ECO:0000256" key="3">
    <source>
        <dbReference type="ARBA" id="ARBA00022833"/>
    </source>
</evidence>
<dbReference type="AlphaFoldDB" id="A0A1J6I814"/>